<keyword evidence="1" id="KW-0805">Transcription regulation</keyword>
<gene>
    <name evidence="3" type="ORF">CSSPTR1EN2_LOCUS17089</name>
</gene>
<dbReference type="Pfam" id="PF03514">
    <property type="entry name" value="GRAS"/>
    <property type="match status" value="1"/>
</dbReference>
<evidence type="ECO:0000256" key="1">
    <source>
        <dbReference type="ARBA" id="ARBA00023015"/>
    </source>
</evidence>
<proteinExistence type="predicted"/>
<accession>A0ABP0UKU6</accession>
<evidence type="ECO:0000313" key="3">
    <source>
        <dbReference type="EMBL" id="CAK9223953.1"/>
    </source>
</evidence>
<organism evidence="3 4">
    <name type="scientific">Sphagnum troendelagicum</name>
    <dbReference type="NCBI Taxonomy" id="128251"/>
    <lineage>
        <taxon>Eukaryota</taxon>
        <taxon>Viridiplantae</taxon>
        <taxon>Streptophyta</taxon>
        <taxon>Embryophyta</taxon>
        <taxon>Bryophyta</taxon>
        <taxon>Sphagnophytina</taxon>
        <taxon>Sphagnopsida</taxon>
        <taxon>Sphagnales</taxon>
        <taxon>Sphagnaceae</taxon>
        <taxon>Sphagnum</taxon>
    </lineage>
</organism>
<keyword evidence="2" id="KW-0804">Transcription</keyword>
<keyword evidence="4" id="KW-1185">Reference proteome</keyword>
<protein>
    <recommendedName>
        <fullName evidence="5">Scarecrow-like protein 14</fullName>
    </recommendedName>
</protein>
<reference evidence="3" key="1">
    <citation type="submission" date="2024-02" db="EMBL/GenBank/DDBJ databases">
        <authorList>
            <consortium name="ELIXIR-Norway"/>
            <consortium name="Elixir Norway"/>
        </authorList>
    </citation>
    <scope>NUCLEOTIDE SEQUENCE</scope>
</reference>
<dbReference type="InterPro" id="IPR005202">
    <property type="entry name" value="TF_GRAS"/>
</dbReference>
<dbReference type="PROSITE" id="PS50985">
    <property type="entry name" value="GRAS"/>
    <property type="match status" value="1"/>
</dbReference>
<name>A0ABP0UKU6_9BRYO</name>
<evidence type="ECO:0008006" key="5">
    <source>
        <dbReference type="Google" id="ProtNLM"/>
    </source>
</evidence>
<evidence type="ECO:0000313" key="4">
    <source>
        <dbReference type="Proteomes" id="UP001497512"/>
    </source>
</evidence>
<sequence>MQGSNNKSRGEFSSLATQLQQAWLQSQIPKAAVQKRGGRLSSMIIPATAPQRRLGGSSPSSSFLCPAQPVVDQGCLSSIVPGFATSHRHQQKTTTVVVAGGFQKSPSSSSAAAFLERCDSSSGFPERPLLPMLSSYSTKTSNFPARRAAVNNNSLEICDYDNSWIDEILGVPEKAQDRTFADDNGLLVMRDYTHGLGTAASRGGGFTSVNTHLSGNEMDSDSSEYMYEVLNATQYLEREAQAPARIGGYGQSLPQLEEGGGMIPSGAKRWFQAVDGGGCGDLPRVDLADLLLRCAKVVEQKDVRKANDLIGELRQHSSAYGNGVQRMAYYFVEALAARLSGTGGRLYAAICSNCPPPAVLLKAYCLYVDNVPYTKMNRLFSNMTILDAFKGASNVHVIDYGISHGIQWQCLIQHLATRPEGSPHLRITGIDRPQPGFNSSARVLETGHRLTEFAKMWRVPFEYHAFCEKWENISTAQLALRHDEVLAVKCFKLHYLLDESVMAESPRKIVLNRIRSLKPKVFVEGVVSAGYNAPFFMSRFRECVKHFSTMFDSVEGSLPPDDPDRVLLEQECFGKEILNIVACEGLERVERAEPYRQWQSRTQRAGFTQRPLNPTIMSKMKAMMGSYPKEFGIGEDGGWILTGWKNHIIYGLSSWEPNLVATTIP</sequence>
<dbReference type="EMBL" id="OZ019896">
    <property type="protein sequence ID" value="CAK9223953.1"/>
    <property type="molecule type" value="Genomic_DNA"/>
</dbReference>
<dbReference type="Proteomes" id="UP001497512">
    <property type="component" value="Chromosome 4"/>
</dbReference>
<dbReference type="PANTHER" id="PTHR31636">
    <property type="entry name" value="OSJNBA0084A10.13 PROTEIN-RELATED"/>
    <property type="match status" value="1"/>
</dbReference>
<evidence type="ECO:0000256" key="2">
    <source>
        <dbReference type="ARBA" id="ARBA00023163"/>
    </source>
</evidence>